<dbReference type="Pfam" id="PF01609">
    <property type="entry name" value="DDE_Tnp_1"/>
    <property type="match status" value="1"/>
</dbReference>
<dbReference type="GO" id="GO:0003677">
    <property type="term" value="F:DNA binding"/>
    <property type="evidence" value="ECO:0007669"/>
    <property type="project" value="InterPro"/>
</dbReference>
<dbReference type="InterPro" id="IPR047647">
    <property type="entry name" value="ISAs1_transpos"/>
</dbReference>
<dbReference type="AlphaFoldDB" id="A0A1M6R6I2"/>
<gene>
    <name evidence="2" type="ORF">SAMN02745912_02858</name>
</gene>
<dbReference type="STRING" id="1121301.SAMN02745912_02858"/>
<dbReference type="GO" id="GO:0006313">
    <property type="term" value="P:DNA transposition"/>
    <property type="evidence" value="ECO:0007669"/>
    <property type="project" value="InterPro"/>
</dbReference>
<dbReference type="PANTHER" id="PTHR30298:SF0">
    <property type="entry name" value="PROTEIN YBFL-RELATED"/>
    <property type="match status" value="1"/>
</dbReference>
<keyword evidence="3" id="KW-1185">Reference proteome</keyword>
<dbReference type="InterPro" id="IPR051698">
    <property type="entry name" value="Transposase_11-like"/>
</dbReference>
<sequence>MGTQKKIAEKIIEKNGDYVLSLKGNQTKFHDEVKEYFEDAIENDFKDTEYRTKITLEKGHERIEKREYFQTSDIEWFEEKHLWKKLTSIGMVRRTVIIKEKTTVENCYYISSLDMPKDGECELFAKAVRKHWGVESCHWVLDVVFKEDDSRVRKNNGAQNQSMLKKMAMNILKTEKVTKKKISLRRKRFKAAMNIEFLEEIIEGM</sequence>
<dbReference type="Proteomes" id="UP000184465">
    <property type="component" value="Unassembled WGS sequence"/>
</dbReference>
<organism evidence="2 3">
    <name type="scientific">Paramaledivibacter caminithermalis (strain DSM 15212 / CIP 107654 / DViRD3)</name>
    <name type="common">Clostridium caminithermale</name>
    <dbReference type="NCBI Taxonomy" id="1121301"/>
    <lineage>
        <taxon>Bacteria</taxon>
        <taxon>Bacillati</taxon>
        <taxon>Bacillota</taxon>
        <taxon>Clostridia</taxon>
        <taxon>Peptostreptococcales</taxon>
        <taxon>Caminicellaceae</taxon>
        <taxon>Paramaledivibacter</taxon>
    </lineage>
</organism>
<evidence type="ECO:0000313" key="3">
    <source>
        <dbReference type="Proteomes" id="UP000184465"/>
    </source>
</evidence>
<evidence type="ECO:0000259" key="1">
    <source>
        <dbReference type="Pfam" id="PF01609"/>
    </source>
</evidence>
<dbReference type="InterPro" id="IPR002559">
    <property type="entry name" value="Transposase_11"/>
</dbReference>
<evidence type="ECO:0000313" key="2">
    <source>
        <dbReference type="EMBL" id="SHK28081.1"/>
    </source>
</evidence>
<dbReference type="PANTHER" id="PTHR30298">
    <property type="entry name" value="H REPEAT-ASSOCIATED PREDICTED TRANSPOSASE"/>
    <property type="match status" value="1"/>
</dbReference>
<feature type="domain" description="Transposase IS4-like" evidence="1">
    <location>
        <begin position="4"/>
        <end position="171"/>
    </location>
</feature>
<dbReference type="NCBIfam" id="NF033564">
    <property type="entry name" value="transpos_ISAs1"/>
    <property type="match status" value="1"/>
</dbReference>
<dbReference type="EMBL" id="FRAG01000042">
    <property type="protein sequence ID" value="SHK28081.1"/>
    <property type="molecule type" value="Genomic_DNA"/>
</dbReference>
<proteinExistence type="predicted"/>
<reference evidence="2 3" key="1">
    <citation type="submission" date="2016-11" db="EMBL/GenBank/DDBJ databases">
        <authorList>
            <person name="Jaros S."/>
            <person name="Januszkiewicz K."/>
            <person name="Wedrychowicz H."/>
        </authorList>
    </citation>
    <scope>NUCLEOTIDE SEQUENCE [LARGE SCALE GENOMIC DNA]</scope>
    <source>
        <strain evidence="2 3">DSM 15212</strain>
    </source>
</reference>
<accession>A0A1M6R6I2</accession>
<name>A0A1M6R6I2_PARC5</name>
<dbReference type="GO" id="GO:0004803">
    <property type="term" value="F:transposase activity"/>
    <property type="evidence" value="ECO:0007669"/>
    <property type="project" value="InterPro"/>
</dbReference>
<protein>
    <submittedName>
        <fullName evidence="2">Predicted transposase YbfD/YdcC associated with H repeats</fullName>
    </submittedName>
</protein>